<evidence type="ECO:0000313" key="3">
    <source>
        <dbReference type="Proteomes" id="UP000027222"/>
    </source>
</evidence>
<protein>
    <submittedName>
        <fullName evidence="2">Uncharacterized protein</fullName>
    </submittedName>
</protein>
<reference evidence="3" key="1">
    <citation type="journal article" date="2014" name="Proc. Natl. Acad. Sci. U.S.A.">
        <title>Extensive sampling of basidiomycete genomes demonstrates inadequacy of the white-rot/brown-rot paradigm for wood decay fungi.</title>
        <authorList>
            <person name="Riley R."/>
            <person name="Salamov A.A."/>
            <person name="Brown D.W."/>
            <person name="Nagy L.G."/>
            <person name="Floudas D."/>
            <person name="Held B.W."/>
            <person name="Levasseur A."/>
            <person name="Lombard V."/>
            <person name="Morin E."/>
            <person name="Otillar R."/>
            <person name="Lindquist E.A."/>
            <person name="Sun H."/>
            <person name="LaButti K.M."/>
            <person name="Schmutz J."/>
            <person name="Jabbour D."/>
            <person name="Luo H."/>
            <person name="Baker S.E."/>
            <person name="Pisabarro A.G."/>
            <person name="Walton J.D."/>
            <person name="Blanchette R.A."/>
            <person name="Henrissat B."/>
            <person name="Martin F."/>
            <person name="Cullen D."/>
            <person name="Hibbett D.S."/>
            <person name="Grigoriev I.V."/>
        </authorList>
    </citation>
    <scope>NUCLEOTIDE SEQUENCE [LARGE SCALE GENOMIC DNA]</scope>
    <source>
        <strain evidence="3">CBS 339.88</strain>
    </source>
</reference>
<name>A0A067SG82_GALM3</name>
<feature type="signal peptide" evidence="1">
    <location>
        <begin position="1"/>
        <end position="19"/>
    </location>
</feature>
<organism evidence="2 3">
    <name type="scientific">Galerina marginata (strain CBS 339.88)</name>
    <dbReference type="NCBI Taxonomy" id="685588"/>
    <lineage>
        <taxon>Eukaryota</taxon>
        <taxon>Fungi</taxon>
        <taxon>Dikarya</taxon>
        <taxon>Basidiomycota</taxon>
        <taxon>Agaricomycotina</taxon>
        <taxon>Agaricomycetes</taxon>
        <taxon>Agaricomycetidae</taxon>
        <taxon>Agaricales</taxon>
        <taxon>Agaricineae</taxon>
        <taxon>Strophariaceae</taxon>
        <taxon>Galerina</taxon>
    </lineage>
</organism>
<dbReference type="AlphaFoldDB" id="A0A067SG82"/>
<feature type="chain" id="PRO_5001648397" evidence="1">
    <location>
        <begin position="20"/>
        <end position="117"/>
    </location>
</feature>
<gene>
    <name evidence="2" type="ORF">GALMADRAFT_215333</name>
</gene>
<dbReference type="HOGENOM" id="CLU_2085011_0_0_1"/>
<keyword evidence="1" id="KW-0732">Signal</keyword>
<accession>A0A067SG82</accession>
<dbReference type="EMBL" id="KL142404">
    <property type="protein sequence ID" value="KDR68997.1"/>
    <property type="molecule type" value="Genomic_DNA"/>
</dbReference>
<evidence type="ECO:0000313" key="2">
    <source>
        <dbReference type="EMBL" id="KDR68997.1"/>
    </source>
</evidence>
<sequence length="117" mass="12383">MFKLTVVFIAVAMIGSVISSPLNPEGIEVGKTPSIGTDVVDVLTKRIDHDISGGMELGETSDMENDAAEISIRRQFSNTVLSQSPVLKRRLIGISESPSVHETLMGGGYGGGTYGPF</sequence>
<keyword evidence="3" id="KW-1185">Reference proteome</keyword>
<evidence type="ECO:0000256" key="1">
    <source>
        <dbReference type="SAM" id="SignalP"/>
    </source>
</evidence>
<dbReference type="Proteomes" id="UP000027222">
    <property type="component" value="Unassembled WGS sequence"/>
</dbReference>
<proteinExistence type="predicted"/>